<accession>A0ABT2S3F9</accession>
<gene>
    <name evidence="3" type="ORF">OCV65_02580</name>
</gene>
<feature type="domain" description="CAAX prenyl protease 2/Lysostaphin resistance protein A-like" evidence="2">
    <location>
        <begin position="129"/>
        <end position="216"/>
    </location>
</feature>
<evidence type="ECO:0000259" key="2">
    <source>
        <dbReference type="Pfam" id="PF02517"/>
    </source>
</evidence>
<organism evidence="3 4">
    <name type="scientific">Dorea ammoniilytica</name>
    <dbReference type="NCBI Taxonomy" id="2981788"/>
    <lineage>
        <taxon>Bacteria</taxon>
        <taxon>Bacillati</taxon>
        <taxon>Bacillota</taxon>
        <taxon>Clostridia</taxon>
        <taxon>Lachnospirales</taxon>
        <taxon>Lachnospiraceae</taxon>
        <taxon>Dorea</taxon>
    </lineage>
</organism>
<dbReference type="Pfam" id="PF02517">
    <property type="entry name" value="Rce1-like"/>
    <property type="match status" value="1"/>
</dbReference>
<name>A0ABT2S3F9_9FIRM</name>
<keyword evidence="1" id="KW-0812">Transmembrane</keyword>
<evidence type="ECO:0000313" key="3">
    <source>
        <dbReference type="EMBL" id="MCU6699124.1"/>
    </source>
</evidence>
<dbReference type="EMBL" id="JAOQJV010000002">
    <property type="protein sequence ID" value="MCU6699124.1"/>
    <property type="molecule type" value="Genomic_DNA"/>
</dbReference>
<feature type="transmembrane region" description="Helical" evidence="1">
    <location>
        <begin position="247"/>
        <end position="271"/>
    </location>
</feature>
<dbReference type="PANTHER" id="PTHR43592">
    <property type="entry name" value="CAAX AMINO TERMINAL PROTEASE"/>
    <property type="match status" value="1"/>
</dbReference>
<feature type="transmembrane region" description="Helical" evidence="1">
    <location>
        <begin position="21"/>
        <end position="43"/>
    </location>
</feature>
<keyword evidence="3" id="KW-0378">Hydrolase</keyword>
<evidence type="ECO:0000313" key="4">
    <source>
        <dbReference type="Proteomes" id="UP001207605"/>
    </source>
</evidence>
<reference evidence="3 4" key="1">
    <citation type="journal article" date="2021" name="ISME Commun">
        <title>Automated analysis of genomic sequences facilitates high-throughput and comprehensive description of bacteria.</title>
        <authorList>
            <person name="Hitch T.C.A."/>
        </authorList>
    </citation>
    <scope>NUCLEOTIDE SEQUENCE [LARGE SCALE GENOMIC DNA]</scope>
    <source>
        <strain evidence="3 4">Sanger_02</strain>
    </source>
</reference>
<keyword evidence="4" id="KW-1185">Reference proteome</keyword>
<feature type="transmembrane region" description="Helical" evidence="1">
    <location>
        <begin position="88"/>
        <end position="109"/>
    </location>
</feature>
<protein>
    <submittedName>
        <fullName evidence="3">CPBP family intramembrane metalloprotease</fullName>
    </submittedName>
</protein>
<dbReference type="GO" id="GO:0008237">
    <property type="term" value="F:metallopeptidase activity"/>
    <property type="evidence" value="ECO:0007669"/>
    <property type="project" value="UniProtKB-KW"/>
</dbReference>
<keyword evidence="3" id="KW-0482">Metalloprotease</keyword>
<evidence type="ECO:0000256" key="1">
    <source>
        <dbReference type="SAM" id="Phobius"/>
    </source>
</evidence>
<dbReference type="PANTHER" id="PTHR43592:SF15">
    <property type="entry name" value="CAAX AMINO TERMINAL PROTEASE FAMILY PROTEIN"/>
    <property type="match status" value="1"/>
</dbReference>
<dbReference type="InterPro" id="IPR003675">
    <property type="entry name" value="Rce1/LyrA-like_dom"/>
</dbReference>
<sequence>MNEMRQTAWSREHRKKPYVTAVILAVLIVAEIFILSGILGYLFGTAGVVLHEIVLALIGVLMILIMRGRMKTAFPFRKLKWSGIFGSLILWGGILLLTSVVTLTMAYFFPDQMLNASNGVDELMSATPMWIDLLVVAVTPAICEEIAFRGALLTCFRGTRSKWTGIIIVGLFFGACHGSVWRMVPTAILGLVMGYVLFETENIFYCMLIHFTNNAFSVILTNALVWLERLQGTGAQAVDVATDRLPLASVGIYMIFATIAPLLLYIGNYLIHRGQPGYTKVFPREKRGALWGMLGACAVLFGCGVFLISAAVVLQVILG</sequence>
<dbReference type="RefSeq" id="WP_262580870.1">
    <property type="nucleotide sequence ID" value="NZ_JAOQJV010000002.1"/>
</dbReference>
<keyword evidence="3" id="KW-0645">Protease</keyword>
<dbReference type="Proteomes" id="UP001207605">
    <property type="component" value="Unassembled WGS sequence"/>
</dbReference>
<keyword evidence="1" id="KW-0472">Membrane</keyword>
<proteinExistence type="predicted"/>
<comment type="caution">
    <text evidence="3">The sequence shown here is derived from an EMBL/GenBank/DDBJ whole genome shotgun (WGS) entry which is preliminary data.</text>
</comment>
<feature type="transmembrane region" description="Helical" evidence="1">
    <location>
        <begin position="202"/>
        <end position="227"/>
    </location>
</feature>
<feature type="transmembrane region" description="Helical" evidence="1">
    <location>
        <begin position="49"/>
        <end position="67"/>
    </location>
</feature>
<feature type="transmembrane region" description="Helical" evidence="1">
    <location>
        <begin position="291"/>
        <end position="318"/>
    </location>
</feature>
<keyword evidence="1" id="KW-1133">Transmembrane helix</keyword>